<dbReference type="Pfam" id="PF03372">
    <property type="entry name" value="Exo_endo_phos"/>
    <property type="match status" value="1"/>
</dbReference>
<protein>
    <recommendedName>
        <fullName evidence="1">Endonuclease/exonuclease/phosphatase domain-containing protein</fullName>
    </recommendedName>
</protein>
<reference evidence="2" key="2">
    <citation type="submission" date="2021-03" db="UniProtKB">
        <authorList>
            <consortium name="EnsemblPlants"/>
        </authorList>
    </citation>
    <scope>IDENTIFICATION</scope>
</reference>
<dbReference type="InterPro" id="IPR036691">
    <property type="entry name" value="Endo/exonu/phosph_ase_sf"/>
</dbReference>
<sequence>MDNNKISHLAMVFKVVLDPRAKSAHKASRPIRKGSGICIQSSEGMRNKASTLGDIGPGKKRRLDCLEDPILDSKAKLLSGKGDIGCSKKICFVSSGILSSTTTGNLLGGDEDGRMEDEGKGTAGNSIEVPPSTKSNSVLRRLGKPEAVNSLRRVIRSANPDVIFLMETKKNLLDMEDLWNRLGFLEGFAVSADGNSGGLALFWRRGWDLHLITADLNKIIVRFGMDRNVPEWIGCFTYAPPRRSLRSEFWKDLSVTMGDFSCPWMVMGDLNSVLSADEKSGGRPVTRAEGQGLRDFMFKLGGNDLEGVGALFTWSNGQSWDKLIREKLDRVVVSASWISYFKKAGVRNLAVRHSDHGVIVMDTRMDREVVKTPFRYLDAWSRDPGCRRIIEEAWSIAVAGFQSFRLCHRLRSTAKALCKWNREVFGHCQFKLQALERLLSEVQSRDPSQENVELEGTIMLEIDEVEKQLESIWKQKSRECWLKEGDCNSRFFHASIAVRRKRNFIWAIREEDGSWIEGRDPIGEYFRSHFMDLFTSSNPVFDSEMERILEPCISHDENFLLSTLPTSEEIKKVVWSMPPLKSLGPDGFPTKFF</sequence>
<feature type="domain" description="Endonuclease/exonuclease/phosphatase" evidence="1">
    <location>
        <begin position="148"/>
        <end position="339"/>
    </location>
</feature>
<dbReference type="GO" id="GO:0003824">
    <property type="term" value="F:catalytic activity"/>
    <property type="evidence" value="ECO:0007669"/>
    <property type="project" value="InterPro"/>
</dbReference>
<dbReference type="EMBL" id="UZAU01000024">
    <property type="status" value="NOT_ANNOTATED_CDS"/>
    <property type="molecule type" value="Genomic_DNA"/>
</dbReference>
<evidence type="ECO:0000313" key="3">
    <source>
        <dbReference type="Proteomes" id="UP000596661"/>
    </source>
</evidence>
<dbReference type="Proteomes" id="UP000596661">
    <property type="component" value="Chromosome 1"/>
</dbReference>
<keyword evidence="3" id="KW-1185">Reference proteome</keyword>
<dbReference type="OMA" id="CISHDEN"/>
<dbReference type="Gramene" id="evm.model.01.1260">
    <property type="protein sequence ID" value="cds.evm.model.01.1260"/>
    <property type="gene ID" value="evm.TU.01.1260"/>
</dbReference>
<dbReference type="InterPro" id="IPR005135">
    <property type="entry name" value="Endo/exonuclease/phosphatase"/>
</dbReference>
<evidence type="ECO:0000313" key="2">
    <source>
        <dbReference type="EnsemblPlants" id="cds.evm.model.01.1260"/>
    </source>
</evidence>
<proteinExistence type="predicted"/>
<dbReference type="PANTHER" id="PTHR33710">
    <property type="entry name" value="BNAC02G09200D PROTEIN"/>
    <property type="match status" value="1"/>
</dbReference>
<dbReference type="PANTHER" id="PTHR33710:SF71">
    <property type="entry name" value="ENDONUCLEASE_EXONUCLEASE_PHOSPHATASE DOMAIN-CONTAINING PROTEIN"/>
    <property type="match status" value="1"/>
</dbReference>
<dbReference type="SUPFAM" id="SSF56219">
    <property type="entry name" value="DNase I-like"/>
    <property type="match status" value="1"/>
</dbReference>
<dbReference type="Gene3D" id="3.60.10.10">
    <property type="entry name" value="Endonuclease/exonuclease/phosphatase"/>
    <property type="match status" value="1"/>
</dbReference>
<dbReference type="EnsemblPlants" id="evm.model.01.1260">
    <property type="protein sequence ID" value="cds.evm.model.01.1260"/>
    <property type="gene ID" value="evm.TU.01.1260"/>
</dbReference>
<evidence type="ECO:0000259" key="1">
    <source>
        <dbReference type="Pfam" id="PF03372"/>
    </source>
</evidence>
<name>A0A803NGA8_CANSA</name>
<dbReference type="AlphaFoldDB" id="A0A803NGA8"/>
<organism evidence="2 3">
    <name type="scientific">Cannabis sativa</name>
    <name type="common">Hemp</name>
    <name type="synonym">Marijuana</name>
    <dbReference type="NCBI Taxonomy" id="3483"/>
    <lineage>
        <taxon>Eukaryota</taxon>
        <taxon>Viridiplantae</taxon>
        <taxon>Streptophyta</taxon>
        <taxon>Embryophyta</taxon>
        <taxon>Tracheophyta</taxon>
        <taxon>Spermatophyta</taxon>
        <taxon>Magnoliopsida</taxon>
        <taxon>eudicotyledons</taxon>
        <taxon>Gunneridae</taxon>
        <taxon>Pentapetalae</taxon>
        <taxon>rosids</taxon>
        <taxon>fabids</taxon>
        <taxon>Rosales</taxon>
        <taxon>Cannabaceae</taxon>
        <taxon>Cannabis</taxon>
    </lineage>
</organism>
<accession>A0A803NGA8</accession>
<reference evidence="2" key="1">
    <citation type="submission" date="2018-11" db="EMBL/GenBank/DDBJ databases">
        <authorList>
            <person name="Grassa J C."/>
        </authorList>
    </citation>
    <scope>NUCLEOTIDE SEQUENCE [LARGE SCALE GENOMIC DNA]</scope>
</reference>